<evidence type="ECO:0000313" key="6">
    <source>
        <dbReference type="Proteomes" id="UP000289152"/>
    </source>
</evidence>
<evidence type="ECO:0000256" key="3">
    <source>
        <dbReference type="SAM" id="MobiDB-lite"/>
    </source>
</evidence>
<keyword evidence="6" id="KW-1185">Reference proteome</keyword>
<gene>
    <name evidence="5" type="ORF">M231_02498</name>
</gene>
<feature type="region of interest" description="Disordered" evidence="3">
    <location>
        <begin position="134"/>
        <end position="154"/>
    </location>
</feature>
<evidence type="ECO:0000256" key="1">
    <source>
        <dbReference type="ARBA" id="ARBA00004173"/>
    </source>
</evidence>
<dbReference type="SMART" id="SM00916">
    <property type="entry name" value="L51_S25_CI-B8"/>
    <property type="match status" value="1"/>
</dbReference>
<dbReference type="Proteomes" id="UP000289152">
    <property type="component" value="Unassembled WGS sequence"/>
</dbReference>
<dbReference type="EMBL" id="SDIL01000021">
    <property type="protein sequence ID" value="RXK40224.1"/>
    <property type="molecule type" value="Genomic_DNA"/>
</dbReference>
<dbReference type="AlphaFoldDB" id="A0A4Q1BQK8"/>
<dbReference type="OMA" id="LWENGQP"/>
<feature type="compositionally biased region" description="Basic and acidic residues" evidence="3">
    <location>
        <begin position="72"/>
        <end position="89"/>
    </location>
</feature>
<dbReference type="InParanoid" id="A0A4Q1BQK8"/>
<name>A0A4Q1BQK8_TREME</name>
<keyword evidence="2" id="KW-0496">Mitochondrion</keyword>
<reference evidence="5 6" key="1">
    <citation type="submission" date="2016-06" db="EMBL/GenBank/DDBJ databases">
        <title>Evolution of pathogenesis and genome organization in the Tremellales.</title>
        <authorList>
            <person name="Cuomo C."/>
            <person name="Litvintseva A."/>
            <person name="Heitman J."/>
            <person name="Chen Y."/>
            <person name="Sun S."/>
            <person name="Springer D."/>
            <person name="Dromer F."/>
            <person name="Young S."/>
            <person name="Zeng Q."/>
            <person name="Chapman S."/>
            <person name="Gujja S."/>
            <person name="Saif S."/>
            <person name="Birren B."/>
        </authorList>
    </citation>
    <scope>NUCLEOTIDE SEQUENCE [LARGE SCALE GENOMIC DNA]</scope>
    <source>
        <strain evidence="5 6">ATCC 28783</strain>
    </source>
</reference>
<organism evidence="5 6">
    <name type="scientific">Tremella mesenterica</name>
    <name type="common">Jelly fungus</name>
    <dbReference type="NCBI Taxonomy" id="5217"/>
    <lineage>
        <taxon>Eukaryota</taxon>
        <taxon>Fungi</taxon>
        <taxon>Dikarya</taxon>
        <taxon>Basidiomycota</taxon>
        <taxon>Agaricomycotina</taxon>
        <taxon>Tremellomycetes</taxon>
        <taxon>Tremellales</taxon>
        <taxon>Tremellaceae</taxon>
        <taxon>Tremella</taxon>
    </lineage>
</organism>
<feature type="region of interest" description="Disordered" evidence="3">
    <location>
        <begin position="69"/>
        <end position="95"/>
    </location>
</feature>
<protein>
    <recommendedName>
        <fullName evidence="4">Ribosomal protein/NADH dehydrogenase domain-containing protein</fullName>
    </recommendedName>
</protein>
<sequence>MPKIKALNRLPFQTAVSALKRGEGSSQLPSVVKGIKMKFVARNSPSGPREFIKTYAPRIAYANPSISMSFERIPDPRSKSKDPKDKNKSADISLWENGQPEPELFVEYFDFPARTIKLGKMSGNEIFNRLREVSAGQGVSPSLTDPAEPPLPTS</sequence>
<dbReference type="GO" id="GO:0005739">
    <property type="term" value="C:mitochondrion"/>
    <property type="evidence" value="ECO:0007669"/>
    <property type="project" value="UniProtKB-SubCell"/>
</dbReference>
<dbReference type="OrthoDB" id="1696305at2759"/>
<dbReference type="STRING" id="5217.A0A4Q1BQK8"/>
<comment type="subcellular location">
    <subcellularLocation>
        <location evidence="1">Mitochondrion</location>
    </subcellularLocation>
</comment>
<dbReference type="InterPro" id="IPR007741">
    <property type="entry name" value="Ribosomal_mL43/mS25/NADH_DH"/>
</dbReference>
<evidence type="ECO:0000259" key="4">
    <source>
        <dbReference type="SMART" id="SM00916"/>
    </source>
</evidence>
<proteinExistence type="predicted"/>
<comment type="caution">
    <text evidence="5">The sequence shown here is derived from an EMBL/GenBank/DDBJ whole genome shotgun (WGS) entry which is preliminary data.</text>
</comment>
<dbReference type="VEuPathDB" id="FungiDB:TREMEDRAFT_74562"/>
<feature type="domain" description="Ribosomal protein/NADH dehydrogenase" evidence="4">
    <location>
        <begin position="42"/>
        <end position="137"/>
    </location>
</feature>
<evidence type="ECO:0000256" key="2">
    <source>
        <dbReference type="ARBA" id="ARBA00023128"/>
    </source>
</evidence>
<accession>A0A4Q1BQK8</accession>
<evidence type="ECO:0000313" key="5">
    <source>
        <dbReference type="EMBL" id="RXK40224.1"/>
    </source>
</evidence>